<keyword evidence="3" id="KW-1185">Reference proteome</keyword>
<accession>A0ABP8MDK6</accession>
<evidence type="ECO:0008006" key="4">
    <source>
        <dbReference type="Google" id="ProtNLM"/>
    </source>
</evidence>
<evidence type="ECO:0000313" key="2">
    <source>
        <dbReference type="EMBL" id="GAA4447885.1"/>
    </source>
</evidence>
<proteinExistence type="predicted"/>
<reference evidence="3" key="1">
    <citation type="journal article" date="2019" name="Int. J. Syst. Evol. Microbiol.">
        <title>The Global Catalogue of Microorganisms (GCM) 10K type strain sequencing project: providing services to taxonomists for standard genome sequencing and annotation.</title>
        <authorList>
            <consortium name="The Broad Institute Genomics Platform"/>
            <consortium name="The Broad Institute Genome Sequencing Center for Infectious Disease"/>
            <person name="Wu L."/>
            <person name="Ma J."/>
        </authorList>
    </citation>
    <scope>NUCLEOTIDE SEQUENCE [LARGE SCALE GENOMIC DNA]</scope>
    <source>
        <strain evidence="3">JCM 17759</strain>
    </source>
</reference>
<dbReference type="EMBL" id="BAABGA010000014">
    <property type="protein sequence ID" value="GAA4447885.1"/>
    <property type="molecule type" value="Genomic_DNA"/>
</dbReference>
<name>A0ABP8MDK6_9BACT</name>
<evidence type="ECO:0000256" key="1">
    <source>
        <dbReference type="SAM" id="Phobius"/>
    </source>
</evidence>
<comment type="caution">
    <text evidence="2">The sequence shown here is derived from an EMBL/GenBank/DDBJ whole genome shotgun (WGS) entry which is preliminary data.</text>
</comment>
<keyword evidence="1" id="KW-0472">Membrane</keyword>
<keyword evidence="1" id="KW-1133">Transmembrane helix</keyword>
<sequence>MVGSKKVESTSVISYKVAGIVLVVVALAFPAILVILLGPPKPEPSITGGVTPVLVGGGRYAITVPDTFKPSDAEIPFIGGISMADGRRDLLVMIKAVSWRDISAKTLSDHADNLAELVVSDLPNAEASQKIAILANGRAMTRQNFVYSERGTRVQVMIELQHFADDVVEIRFAATPSRFEDWDSEIDQISNSLVETTYN</sequence>
<organism evidence="2 3">
    <name type="scientific">Novipirellula rosea</name>
    <dbReference type="NCBI Taxonomy" id="1031540"/>
    <lineage>
        <taxon>Bacteria</taxon>
        <taxon>Pseudomonadati</taxon>
        <taxon>Planctomycetota</taxon>
        <taxon>Planctomycetia</taxon>
        <taxon>Pirellulales</taxon>
        <taxon>Pirellulaceae</taxon>
        <taxon>Novipirellula</taxon>
    </lineage>
</organism>
<gene>
    <name evidence="2" type="ORF">GCM10023156_10300</name>
</gene>
<keyword evidence="1" id="KW-0812">Transmembrane</keyword>
<feature type="transmembrane region" description="Helical" evidence="1">
    <location>
        <begin position="12"/>
        <end position="37"/>
    </location>
</feature>
<protein>
    <recommendedName>
        <fullName evidence="4">DUF1795 domain-containing protein</fullName>
    </recommendedName>
</protein>
<evidence type="ECO:0000313" key="3">
    <source>
        <dbReference type="Proteomes" id="UP001500840"/>
    </source>
</evidence>
<dbReference type="Proteomes" id="UP001500840">
    <property type="component" value="Unassembled WGS sequence"/>
</dbReference>